<dbReference type="InterPro" id="IPR011042">
    <property type="entry name" value="6-blade_b-propeller_TolB-like"/>
</dbReference>
<feature type="domain" description="Glucose/Sorbosone dehydrogenase" evidence="2">
    <location>
        <begin position="58"/>
        <end position="347"/>
    </location>
</feature>
<dbReference type="AlphaFoldDB" id="A0A0M2STX9"/>
<proteinExistence type="predicted"/>
<dbReference type="SUPFAM" id="SSF50952">
    <property type="entry name" value="Soluble quinoprotein glucose dehydrogenase"/>
    <property type="match status" value="1"/>
</dbReference>
<evidence type="ECO:0000313" key="3">
    <source>
        <dbReference type="EMBL" id="KKK38029.1"/>
    </source>
</evidence>
<dbReference type="InterPro" id="IPR012938">
    <property type="entry name" value="Glc/Sorbosone_DH"/>
</dbReference>
<dbReference type="RefSeq" id="WP_046523841.1">
    <property type="nucleotide sequence ID" value="NZ_LAYY01000010.1"/>
</dbReference>
<dbReference type="PATRIC" id="fig|1408103.3.peg.2508"/>
<gene>
    <name evidence="3" type="ORF">WQ57_11125</name>
</gene>
<reference evidence="3 4" key="1">
    <citation type="submission" date="2015-04" db="EMBL/GenBank/DDBJ databases">
        <title>Taxonomic description and genome sequence of Bacillus campisalis sp. nov., a novel member of the genus Bacillus isolated from solar saltern.</title>
        <authorList>
            <person name="Mathan Kumar R."/>
            <person name="Kaur G."/>
            <person name="Kumar A."/>
            <person name="Singh N.K."/>
            <person name="Kaur N."/>
            <person name="Kumar N."/>
            <person name="Mayilraj S."/>
        </authorList>
    </citation>
    <scope>NUCLEOTIDE SEQUENCE [LARGE SCALE GENOMIC DNA]</scope>
    <source>
        <strain evidence="3 4">SA2-6</strain>
    </source>
</reference>
<dbReference type="PANTHER" id="PTHR19328:SF13">
    <property type="entry name" value="HIPL1 PROTEIN"/>
    <property type="match status" value="1"/>
</dbReference>
<accession>A0A0M2STX9</accession>
<keyword evidence="4" id="KW-1185">Reference proteome</keyword>
<feature type="region of interest" description="Disordered" evidence="1">
    <location>
        <begin position="342"/>
        <end position="367"/>
    </location>
</feature>
<dbReference type="EMBL" id="LAYY01000010">
    <property type="protein sequence ID" value="KKK38029.1"/>
    <property type="molecule type" value="Genomic_DNA"/>
</dbReference>
<comment type="caution">
    <text evidence="3">The sequence shown here is derived from an EMBL/GenBank/DDBJ whole genome shotgun (WGS) entry which is preliminary data.</text>
</comment>
<sequence>MRGIMFIMLALLLGACSSGGPGQDEASQPGGAKQPDRVEEQETAARPAEAEVLADNLRIPWSINKTGEVFYVSEREGAIVRIGDGGQARQEVQLEKPLSEAAEAGLLGLVLAPDFAESNQAFAYYTYEDGGQYNRIVQLTLKKDVWVESKLLLDQIPSGNVHHGGRLAIGPDGKLYASAGDASRPELAQDLGSLAGKILRLNLDGTIPDDNPFADSYVFSYGHRNPQGMVWDEDGTMFASEHGPSARDEINVIEPGSNYGWPEITGDEEKQGMESPLFQSGENTWAPSGMAVLDGKLYVAALRGSAVLEFDIEKKEKREVVSGLGRIRDVMIQDDELYFISNNTDGRGSPQEDDDKLYKIPLSSFSE</sequence>
<name>A0A0M2STX9_9BACI</name>
<evidence type="ECO:0000256" key="1">
    <source>
        <dbReference type="SAM" id="MobiDB-lite"/>
    </source>
</evidence>
<dbReference type="OrthoDB" id="9770043at2"/>
<evidence type="ECO:0000259" key="2">
    <source>
        <dbReference type="Pfam" id="PF07995"/>
    </source>
</evidence>
<dbReference type="Gene3D" id="2.120.10.30">
    <property type="entry name" value="TolB, C-terminal domain"/>
    <property type="match status" value="1"/>
</dbReference>
<dbReference type="PROSITE" id="PS51257">
    <property type="entry name" value="PROKAR_LIPOPROTEIN"/>
    <property type="match status" value="1"/>
</dbReference>
<organism evidence="3 4">
    <name type="scientific">Mesobacillus campisalis</name>
    <dbReference type="NCBI Taxonomy" id="1408103"/>
    <lineage>
        <taxon>Bacteria</taxon>
        <taxon>Bacillati</taxon>
        <taxon>Bacillota</taxon>
        <taxon>Bacilli</taxon>
        <taxon>Bacillales</taxon>
        <taxon>Bacillaceae</taxon>
        <taxon>Mesobacillus</taxon>
    </lineage>
</organism>
<evidence type="ECO:0000313" key="4">
    <source>
        <dbReference type="Proteomes" id="UP000034166"/>
    </source>
</evidence>
<feature type="region of interest" description="Disordered" evidence="1">
    <location>
        <begin position="19"/>
        <end position="47"/>
    </location>
</feature>
<dbReference type="InterPro" id="IPR011041">
    <property type="entry name" value="Quinoprot_gluc/sorb_DH_b-prop"/>
</dbReference>
<dbReference type="Pfam" id="PF07995">
    <property type="entry name" value="GSDH"/>
    <property type="match status" value="1"/>
</dbReference>
<dbReference type="Proteomes" id="UP000034166">
    <property type="component" value="Unassembled WGS sequence"/>
</dbReference>
<protein>
    <submittedName>
        <fullName evidence="3">Quinoprotein glucose dehydrogenase</fullName>
    </submittedName>
</protein>
<dbReference type="PANTHER" id="PTHR19328">
    <property type="entry name" value="HEDGEHOG-INTERACTING PROTEIN"/>
    <property type="match status" value="1"/>
</dbReference>